<dbReference type="HAMAP" id="MF_00169">
    <property type="entry name" value="AroQ"/>
    <property type="match status" value="1"/>
</dbReference>
<protein>
    <recommendedName>
        <fullName evidence="1">3-dehydroquinate dehydratase</fullName>
        <ecNumber evidence="1">4.2.1.10</ecNumber>
    </recommendedName>
</protein>
<dbReference type="EC" id="4.2.1.10" evidence="1"/>
<dbReference type="PANTHER" id="PTHR21272:SF3">
    <property type="entry name" value="CATABOLIC 3-DEHYDROQUINASE"/>
    <property type="match status" value="1"/>
</dbReference>
<gene>
    <name evidence="4" type="ORF">UFOPK2171_00649</name>
    <name evidence="3" type="ORF">UFOPK2237_00504</name>
</gene>
<dbReference type="PIRSF" id="PIRSF001399">
    <property type="entry name" value="DHquinase_II"/>
    <property type="match status" value="1"/>
</dbReference>
<dbReference type="InterPro" id="IPR036441">
    <property type="entry name" value="DHquinase_II_sf"/>
</dbReference>
<evidence type="ECO:0000256" key="1">
    <source>
        <dbReference type="ARBA" id="ARBA00012060"/>
    </source>
</evidence>
<dbReference type="NCBIfam" id="TIGR01088">
    <property type="entry name" value="aroQ"/>
    <property type="match status" value="1"/>
</dbReference>
<dbReference type="EMBL" id="CAEZWD010000074">
    <property type="protein sequence ID" value="CAB4650910.1"/>
    <property type="molecule type" value="Genomic_DNA"/>
</dbReference>
<dbReference type="PROSITE" id="PS01029">
    <property type="entry name" value="DEHYDROQUINASE_II"/>
    <property type="match status" value="1"/>
</dbReference>
<dbReference type="NCBIfam" id="NF003806">
    <property type="entry name" value="PRK05395.1-3"/>
    <property type="match status" value="1"/>
</dbReference>
<dbReference type="GO" id="GO:0019631">
    <property type="term" value="P:quinate catabolic process"/>
    <property type="evidence" value="ECO:0007669"/>
    <property type="project" value="TreeGrafter"/>
</dbReference>
<organism evidence="3">
    <name type="scientific">freshwater metagenome</name>
    <dbReference type="NCBI Taxonomy" id="449393"/>
    <lineage>
        <taxon>unclassified sequences</taxon>
        <taxon>metagenomes</taxon>
        <taxon>ecological metagenomes</taxon>
    </lineage>
</organism>
<accession>A0A6J6KMQ4</accession>
<dbReference type="NCBIfam" id="NF003805">
    <property type="entry name" value="PRK05395.1-2"/>
    <property type="match status" value="1"/>
</dbReference>
<name>A0A6J6KMQ4_9ZZZZ</name>
<dbReference type="CDD" id="cd00466">
    <property type="entry name" value="DHQase_II"/>
    <property type="match status" value="1"/>
</dbReference>
<dbReference type="AlphaFoldDB" id="A0A6J6KMQ4"/>
<evidence type="ECO:0000256" key="2">
    <source>
        <dbReference type="ARBA" id="ARBA00023239"/>
    </source>
</evidence>
<dbReference type="SUPFAM" id="SSF52304">
    <property type="entry name" value="Type II 3-dehydroquinate dehydratase"/>
    <property type="match status" value="1"/>
</dbReference>
<dbReference type="Gene3D" id="3.40.50.9100">
    <property type="entry name" value="Dehydroquinase, class II"/>
    <property type="match status" value="1"/>
</dbReference>
<dbReference type="Pfam" id="PF01220">
    <property type="entry name" value="DHquinase_II"/>
    <property type="match status" value="1"/>
</dbReference>
<reference evidence="3" key="1">
    <citation type="submission" date="2020-05" db="EMBL/GenBank/DDBJ databases">
        <authorList>
            <person name="Chiriac C."/>
            <person name="Salcher M."/>
            <person name="Ghai R."/>
            <person name="Kavagutti S V."/>
        </authorList>
    </citation>
    <scope>NUCLEOTIDE SEQUENCE</scope>
</reference>
<sequence>MRNVMILNGPNLDQLGTREPELYGTLTLAGIETLCKETAANLGFDVDFRQTNDEATLIGWLHEAAKSDVAVIMNPAAFTHYSVAIRDAAAMLTAPLIEVHLSNPIAREEFRHTSLISGISKGTISGFGAQSYVLALNALAKL</sequence>
<dbReference type="InterPro" id="IPR001874">
    <property type="entry name" value="DHquinase_II"/>
</dbReference>
<evidence type="ECO:0000313" key="3">
    <source>
        <dbReference type="EMBL" id="CAB4650832.1"/>
    </source>
</evidence>
<proteinExistence type="inferred from homology"/>
<dbReference type="PANTHER" id="PTHR21272">
    <property type="entry name" value="CATABOLIC 3-DEHYDROQUINASE"/>
    <property type="match status" value="1"/>
</dbReference>
<dbReference type="NCBIfam" id="NF003807">
    <property type="entry name" value="PRK05395.1-4"/>
    <property type="match status" value="1"/>
</dbReference>
<dbReference type="EMBL" id="CAEZWI010000044">
    <property type="protein sequence ID" value="CAB4650832.1"/>
    <property type="molecule type" value="Genomic_DNA"/>
</dbReference>
<evidence type="ECO:0000313" key="4">
    <source>
        <dbReference type="EMBL" id="CAB4650910.1"/>
    </source>
</evidence>
<keyword evidence="2" id="KW-0456">Lyase</keyword>
<dbReference type="GO" id="GO:0003855">
    <property type="term" value="F:3-dehydroquinate dehydratase activity"/>
    <property type="evidence" value="ECO:0007669"/>
    <property type="project" value="UniProtKB-EC"/>
</dbReference>
<dbReference type="InterPro" id="IPR018509">
    <property type="entry name" value="DHquinase_II_CS"/>
</dbReference>